<evidence type="ECO:0008006" key="4">
    <source>
        <dbReference type="Google" id="ProtNLM"/>
    </source>
</evidence>
<dbReference type="InterPro" id="IPR052656">
    <property type="entry name" value="CTOP_PRMT1"/>
</dbReference>
<reference evidence="2" key="1">
    <citation type="submission" date="2023-08" db="EMBL/GenBank/DDBJ databases">
        <authorList>
            <person name="Alioto T."/>
            <person name="Alioto T."/>
            <person name="Gomez Garrido J."/>
        </authorList>
    </citation>
    <scope>NUCLEOTIDE SEQUENCE</scope>
</reference>
<protein>
    <recommendedName>
        <fullName evidence="4">Chromatin target of PRMT1 protein</fullName>
    </recommendedName>
</protein>
<gene>
    <name evidence="2" type="ORF">OCTVUL_1B002104</name>
</gene>
<feature type="compositionally biased region" description="Gly residues" evidence="1">
    <location>
        <begin position="203"/>
        <end position="220"/>
    </location>
</feature>
<feature type="compositionally biased region" description="Basic residues" evidence="1">
    <location>
        <begin position="122"/>
        <end position="135"/>
    </location>
</feature>
<dbReference type="Proteomes" id="UP001162480">
    <property type="component" value="Chromosome 28"/>
</dbReference>
<keyword evidence="3" id="KW-1185">Reference proteome</keyword>
<dbReference type="PANTHER" id="PTHR48426">
    <property type="entry name" value="CHROMATIN TARGET OF PRMT1 PROTEIN"/>
    <property type="match status" value="1"/>
</dbReference>
<dbReference type="AlphaFoldDB" id="A0AA36FME6"/>
<feature type="compositionally biased region" description="Gly residues" evidence="1">
    <location>
        <begin position="274"/>
        <end position="285"/>
    </location>
</feature>
<proteinExistence type="predicted"/>
<evidence type="ECO:0000256" key="1">
    <source>
        <dbReference type="SAM" id="MobiDB-lite"/>
    </source>
</evidence>
<feature type="compositionally biased region" description="Polar residues" evidence="1">
    <location>
        <begin position="153"/>
        <end position="165"/>
    </location>
</feature>
<dbReference type="EMBL" id="OX597841">
    <property type="protein sequence ID" value="CAI9743197.1"/>
    <property type="molecule type" value="Genomic_DNA"/>
</dbReference>
<feature type="compositionally biased region" description="Basic and acidic residues" evidence="1">
    <location>
        <begin position="1"/>
        <end position="12"/>
    </location>
</feature>
<evidence type="ECO:0000313" key="2">
    <source>
        <dbReference type="EMBL" id="CAI9743197.1"/>
    </source>
</evidence>
<feature type="region of interest" description="Disordered" evidence="1">
    <location>
        <begin position="119"/>
        <end position="286"/>
    </location>
</feature>
<feature type="compositionally biased region" description="Gly residues" evidence="1">
    <location>
        <begin position="239"/>
        <end position="258"/>
    </location>
</feature>
<feature type="region of interest" description="Disordered" evidence="1">
    <location>
        <begin position="1"/>
        <end position="21"/>
    </location>
</feature>
<accession>A0AA36FME6</accession>
<organism evidence="2 3">
    <name type="scientific">Octopus vulgaris</name>
    <name type="common">Common octopus</name>
    <dbReference type="NCBI Taxonomy" id="6645"/>
    <lineage>
        <taxon>Eukaryota</taxon>
        <taxon>Metazoa</taxon>
        <taxon>Spiralia</taxon>
        <taxon>Lophotrochozoa</taxon>
        <taxon>Mollusca</taxon>
        <taxon>Cephalopoda</taxon>
        <taxon>Coleoidea</taxon>
        <taxon>Octopodiformes</taxon>
        <taxon>Octopoda</taxon>
        <taxon>Incirrata</taxon>
        <taxon>Octopodidae</taxon>
        <taxon>Octopus</taxon>
    </lineage>
</organism>
<sequence length="322" mass="34722">MSRHYMPERRFAPDPNDQNGRMISNKMAQVPAKIVLKSTTRMSLNDRFTNIQKSRPPVTVQNIRAKMAAQQQASVRNRRLAQQMANRPSVIAALKIKRRSLKQRLGKSNVKSRLSLSVMRGRGGRGRSRGGRFRGRGLNPGMRGMSGRGRGSNLSRQHSALSLGTSGPGGMEDGRNMPMLRGRGRGGSSGRFRGGGRQRFRGGGRGMGPGGGGGNMGGGPYMKNRNDRSNYAPNRKWGRGSGGAGGGGGGGGSGGGKGKNYDDSNRFRGRGGLRSRGSGGRGGSGKFRELNLSEMLWKIGQFQNIDVQVTKAKFERNFSHFL</sequence>
<dbReference type="PANTHER" id="PTHR48426:SF1">
    <property type="entry name" value="CHROMATIN TARGET OF PRMT1 PROTEIN"/>
    <property type="match status" value="1"/>
</dbReference>
<name>A0AA36FME6_OCTVU</name>
<evidence type="ECO:0000313" key="3">
    <source>
        <dbReference type="Proteomes" id="UP001162480"/>
    </source>
</evidence>